<feature type="transmembrane region" description="Helical" evidence="7">
    <location>
        <begin position="311"/>
        <end position="333"/>
    </location>
</feature>
<organism evidence="9 10">
    <name type="scientific">Oryzihumus leptocrescens</name>
    <dbReference type="NCBI Taxonomy" id="297536"/>
    <lineage>
        <taxon>Bacteria</taxon>
        <taxon>Bacillati</taxon>
        <taxon>Actinomycetota</taxon>
        <taxon>Actinomycetes</taxon>
        <taxon>Micrococcales</taxon>
        <taxon>Intrasporangiaceae</taxon>
        <taxon>Oryzihumus</taxon>
    </lineage>
</organism>
<feature type="transmembrane region" description="Helical" evidence="7">
    <location>
        <begin position="180"/>
        <end position="203"/>
    </location>
</feature>
<evidence type="ECO:0000259" key="8">
    <source>
        <dbReference type="PROSITE" id="PS50850"/>
    </source>
</evidence>
<dbReference type="Gene3D" id="1.20.1250.20">
    <property type="entry name" value="MFS general substrate transporter like domains"/>
    <property type="match status" value="2"/>
</dbReference>
<evidence type="ECO:0000256" key="1">
    <source>
        <dbReference type="ARBA" id="ARBA00004651"/>
    </source>
</evidence>
<dbReference type="Pfam" id="PF07690">
    <property type="entry name" value="MFS_1"/>
    <property type="match status" value="1"/>
</dbReference>
<feature type="transmembrane region" description="Helical" evidence="7">
    <location>
        <begin position="149"/>
        <end position="168"/>
    </location>
</feature>
<dbReference type="InterPro" id="IPR011701">
    <property type="entry name" value="MFS"/>
</dbReference>
<dbReference type="Proteomes" id="UP000319514">
    <property type="component" value="Unassembled WGS sequence"/>
</dbReference>
<name>A0A542ZN01_9MICO</name>
<comment type="caution">
    <text evidence="9">The sequence shown here is derived from an EMBL/GenBank/DDBJ whole genome shotgun (WGS) entry which is preliminary data.</text>
</comment>
<dbReference type="GO" id="GO:0005886">
    <property type="term" value="C:plasma membrane"/>
    <property type="evidence" value="ECO:0007669"/>
    <property type="project" value="UniProtKB-SubCell"/>
</dbReference>
<feature type="region of interest" description="Disordered" evidence="6">
    <location>
        <begin position="1"/>
        <end position="20"/>
    </location>
</feature>
<feature type="transmembrane region" description="Helical" evidence="7">
    <location>
        <begin position="380"/>
        <end position="397"/>
    </location>
</feature>
<evidence type="ECO:0000256" key="5">
    <source>
        <dbReference type="ARBA" id="ARBA00023136"/>
    </source>
</evidence>
<feature type="transmembrane region" description="Helical" evidence="7">
    <location>
        <begin position="92"/>
        <end position="115"/>
    </location>
</feature>
<evidence type="ECO:0000256" key="2">
    <source>
        <dbReference type="ARBA" id="ARBA00022475"/>
    </source>
</evidence>
<comment type="subcellular location">
    <subcellularLocation>
        <location evidence="1">Cell membrane</location>
        <topology evidence="1">Multi-pass membrane protein</topology>
    </subcellularLocation>
</comment>
<feature type="transmembrane region" description="Helical" evidence="7">
    <location>
        <begin position="285"/>
        <end position="305"/>
    </location>
</feature>
<dbReference type="InterPro" id="IPR020846">
    <property type="entry name" value="MFS_dom"/>
</dbReference>
<evidence type="ECO:0000256" key="7">
    <source>
        <dbReference type="SAM" id="Phobius"/>
    </source>
</evidence>
<sequence length="405" mass="41063">MSTQLAEPATRAAETNRTSSRRPPAALVALMIGAFGIGMTEFIVAGLLPDISSDLHVSLSAAGLLVSGYAAGVAVGAPLLTALTGRLDRKHLLLGLMVIFIVGNLVGAIAPSYGVLMTARVIAAFAHGTFFAVGSIVATQVVPPGKGAAAIATMFTGLTFANVIGVPAGTVIGHQLGWRATFWVITALGVLGAALIAVLVPSLKVQDPPSLRQEVGVLRRPQVLLALAMTLFGYGGIFVAFTYIAPILEQITGFSQSMVTVLLVLFGLGLFVGNTLGGKLADRHVMRALMGILTALAAVLAVLSVTAHNQVAAAVTVFLLGAAGFGTVPGLQLRVMDKAEGAPNVASALNIGAFNLGIAGGAFLGGVVVDSPLGLGATPWVGALVTLVGLALAAVSARMDRTRHA</sequence>
<feature type="transmembrane region" description="Helical" evidence="7">
    <location>
        <begin position="223"/>
        <end position="248"/>
    </location>
</feature>
<feature type="transmembrane region" description="Helical" evidence="7">
    <location>
        <begin position="121"/>
        <end position="142"/>
    </location>
</feature>
<feature type="transmembrane region" description="Helical" evidence="7">
    <location>
        <begin position="254"/>
        <end position="273"/>
    </location>
</feature>
<keyword evidence="4 7" id="KW-1133">Transmembrane helix</keyword>
<dbReference type="InterPro" id="IPR036259">
    <property type="entry name" value="MFS_trans_sf"/>
</dbReference>
<dbReference type="CDD" id="cd17324">
    <property type="entry name" value="MFS_NepI_like"/>
    <property type="match status" value="1"/>
</dbReference>
<keyword evidence="3 7" id="KW-0812">Transmembrane</keyword>
<keyword evidence="2" id="KW-1003">Cell membrane</keyword>
<evidence type="ECO:0000256" key="4">
    <source>
        <dbReference type="ARBA" id="ARBA00022989"/>
    </source>
</evidence>
<evidence type="ECO:0000256" key="6">
    <source>
        <dbReference type="SAM" id="MobiDB-lite"/>
    </source>
</evidence>
<dbReference type="InterPro" id="IPR050189">
    <property type="entry name" value="MFS_Efflux_Transporters"/>
</dbReference>
<feature type="transmembrane region" description="Helical" evidence="7">
    <location>
        <begin position="25"/>
        <end position="48"/>
    </location>
</feature>
<dbReference type="AlphaFoldDB" id="A0A542ZN01"/>
<keyword evidence="10" id="KW-1185">Reference proteome</keyword>
<dbReference type="PROSITE" id="PS50850">
    <property type="entry name" value="MFS"/>
    <property type="match status" value="1"/>
</dbReference>
<dbReference type="GO" id="GO:0022857">
    <property type="term" value="F:transmembrane transporter activity"/>
    <property type="evidence" value="ECO:0007669"/>
    <property type="project" value="InterPro"/>
</dbReference>
<dbReference type="RefSeq" id="WP_221632551.1">
    <property type="nucleotide sequence ID" value="NZ_BAAAKX010000018.1"/>
</dbReference>
<reference evidence="9 10" key="1">
    <citation type="submission" date="2019-06" db="EMBL/GenBank/DDBJ databases">
        <title>Sequencing the genomes of 1000 actinobacteria strains.</title>
        <authorList>
            <person name="Klenk H.-P."/>
        </authorList>
    </citation>
    <scope>NUCLEOTIDE SEQUENCE [LARGE SCALE GENOMIC DNA]</scope>
    <source>
        <strain evidence="9 10">DSM 18082</strain>
    </source>
</reference>
<feature type="transmembrane region" description="Helical" evidence="7">
    <location>
        <begin position="60"/>
        <end position="80"/>
    </location>
</feature>
<evidence type="ECO:0000313" key="10">
    <source>
        <dbReference type="Proteomes" id="UP000319514"/>
    </source>
</evidence>
<gene>
    <name evidence="9" type="ORF">FB474_3063</name>
</gene>
<evidence type="ECO:0000313" key="9">
    <source>
        <dbReference type="EMBL" id="TQL61649.1"/>
    </source>
</evidence>
<dbReference type="InterPro" id="IPR001958">
    <property type="entry name" value="Tet-R_TetA/multi-R_MdtG-like"/>
</dbReference>
<dbReference type="PANTHER" id="PTHR43124">
    <property type="entry name" value="PURINE EFFLUX PUMP PBUE"/>
    <property type="match status" value="1"/>
</dbReference>
<dbReference type="SUPFAM" id="SSF103473">
    <property type="entry name" value="MFS general substrate transporter"/>
    <property type="match status" value="1"/>
</dbReference>
<feature type="domain" description="Major facilitator superfamily (MFS) profile" evidence="8">
    <location>
        <begin position="26"/>
        <end position="401"/>
    </location>
</feature>
<dbReference type="EMBL" id="VFOQ01000001">
    <property type="protein sequence ID" value="TQL61649.1"/>
    <property type="molecule type" value="Genomic_DNA"/>
</dbReference>
<accession>A0A542ZN01</accession>
<keyword evidence="5 7" id="KW-0472">Membrane</keyword>
<dbReference type="PANTHER" id="PTHR43124:SF8">
    <property type="entry name" value="INNER MEMBRANE TRANSPORT PROTEIN YDHP"/>
    <property type="match status" value="1"/>
</dbReference>
<feature type="transmembrane region" description="Helical" evidence="7">
    <location>
        <begin position="345"/>
        <end position="368"/>
    </location>
</feature>
<evidence type="ECO:0000256" key="3">
    <source>
        <dbReference type="ARBA" id="ARBA00022692"/>
    </source>
</evidence>
<proteinExistence type="predicted"/>
<dbReference type="PRINTS" id="PR01035">
    <property type="entry name" value="TCRTETA"/>
</dbReference>
<protein>
    <submittedName>
        <fullName evidence="9">DHA1 family inner membrane transport protein</fullName>
    </submittedName>
</protein>